<dbReference type="AlphaFoldDB" id="A0A0D2H3G2"/>
<keyword evidence="6 7" id="KW-0472">Membrane</keyword>
<dbReference type="PANTHER" id="PTHR48022">
    <property type="entry name" value="PLASTIDIC GLUCOSE TRANSPORTER 4"/>
    <property type="match status" value="1"/>
</dbReference>
<feature type="transmembrane region" description="Helical" evidence="7">
    <location>
        <begin position="320"/>
        <end position="339"/>
    </location>
</feature>
<dbReference type="Pfam" id="PF00083">
    <property type="entry name" value="Sugar_tr"/>
    <property type="match status" value="1"/>
</dbReference>
<feature type="transmembrane region" description="Helical" evidence="7">
    <location>
        <begin position="124"/>
        <end position="141"/>
    </location>
</feature>
<protein>
    <recommendedName>
        <fullName evidence="8">Major facilitator superfamily (MFS) profile domain-containing protein</fullName>
    </recommendedName>
</protein>
<dbReference type="GO" id="GO:0016020">
    <property type="term" value="C:membrane"/>
    <property type="evidence" value="ECO:0007669"/>
    <property type="project" value="UniProtKB-SubCell"/>
</dbReference>
<dbReference type="PROSITE" id="PS00217">
    <property type="entry name" value="SUGAR_TRANSPORT_2"/>
    <property type="match status" value="1"/>
</dbReference>
<dbReference type="SUPFAM" id="SSF103473">
    <property type="entry name" value="MFS general substrate transporter"/>
    <property type="match status" value="1"/>
</dbReference>
<evidence type="ECO:0000256" key="7">
    <source>
        <dbReference type="SAM" id="Phobius"/>
    </source>
</evidence>
<reference evidence="9 10" key="1">
    <citation type="submission" date="2015-01" db="EMBL/GenBank/DDBJ databases">
        <title>The Genome Sequence of Fonsecaea pedrosoi CBS 271.37.</title>
        <authorList>
            <consortium name="The Broad Institute Genomics Platform"/>
            <person name="Cuomo C."/>
            <person name="de Hoog S."/>
            <person name="Gorbushina A."/>
            <person name="Stielow B."/>
            <person name="Teixiera M."/>
            <person name="Abouelleil A."/>
            <person name="Chapman S.B."/>
            <person name="Priest M."/>
            <person name="Young S.K."/>
            <person name="Wortman J."/>
            <person name="Nusbaum C."/>
            <person name="Birren B."/>
        </authorList>
    </citation>
    <scope>NUCLEOTIDE SEQUENCE [LARGE SCALE GENOMIC DNA]</scope>
    <source>
        <strain evidence="9 10">CBS 271.37</strain>
    </source>
</reference>
<evidence type="ECO:0000256" key="4">
    <source>
        <dbReference type="ARBA" id="ARBA00022692"/>
    </source>
</evidence>
<proteinExistence type="inferred from homology"/>
<dbReference type="PROSITE" id="PS50850">
    <property type="entry name" value="MFS"/>
    <property type="match status" value="1"/>
</dbReference>
<dbReference type="HOGENOM" id="CLU_001265_30_13_1"/>
<name>A0A0D2H3G2_9EURO</name>
<dbReference type="OrthoDB" id="6612291at2759"/>
<evidence type="ECO:0000256" key="3">
    <source>
        <dbReference type="ARBA" id="ARBA00022448"/>
    </source>
</evidence>
<evidence type="ECO:0000313" key="10">
    <source>
        <dbReference type="Proteomes" id="UP000053029"/>
    </source>
</evidence>
<dbReference type="PANTHER" id="PTHR48022:SF38">
    <property type="entry name" value="MAJOR FACILITATOR SUPERFAMILY (MFS) PROFILE DOMAIN-CONTAINING PROTEIN-RELATED"/>
    <property type="match status" value="1"/>
</dbReference>
<dbReference type="GeneID" id="25305276"/>
<evidence type="ECO:0000259" key="8">
    <source>
        <dbReference type="PROSITE" id="PS50850"/>
    </source>
</evidence>
<feature type="transmembrane region" description="Helical" evidence="7">
    <location>
        <begin position="382"/>
        <end position="406"/>
    </location>
</feature>
<dbReference type="InterPro" id="IPR020846">
    <property type="entry name" value="MFS_dom"/>
</dbReference>
<evidence type="ECO:0000313" key="9">
    <source>
        <dbReference type="EMBL" id="KIW79174.1"/>
    </source>
</evidence>
<comment type="subcellular location">
    <subcellularLocation>
        <location evidence="1">Membrane</location>
        <topology evidence="1">Multi-pass membrane protein</topology>
    </subcellularLocation>
</comment>
<evidence type="ECO:0000256" key="5">
    <source>
        <dbReference type="ARBA" id="ARBA00022989"/>
    </source>
</evidence>
<keyword evidence="10" id="KW-1185">Reference proteome</keyword>
<feature type="domain" description="Major facilitator superfamily (MFS) profile" evidence="8">
    <location>
        <begin position="16"/>
        <end position="472"/>
    </location>
</feature>
<dbReference type="InterPro" id="IPR050360">
    <property type="entry name" value="MFS_Sugar_Transporters"/>
</dbReference>
<dbReference type="InterPro" id="IPR005828">
    <property type="entry name" value="MFS_sugar_transport-like"/>
</dbReference>
<dbReference type="Proteomes" id="UP000053029">
    <property type="component" value="Unassembled WGS sequence"/>
</dbReference>
<feature type="transmembrane region" description="Helical" evidence="7">
    <location>
        <begin position="98"/>
        <end position="118"/>
    </location>
</feature>
<evidence type="ECO:0000256" key="6">
    <source>
        <dbReference type="ARBA" id="ARBA00023136"/>
    </source>
</evidence>
<dbReference type="InterPro" id="IPR036259">
    <property type="entry name" value="MFS_trans_sf"/>
</dbReference>
<feature type="transmembrane region" description="Helical" evidence="7">
    <location>
        <begin position="449"/>
        <end position="468"/>
    </location>
</feature>
<keyword evidence="5 7" id="KW-1133">Transmembrane helix</keyword>
<feature type="transmembrane region" description="Helical" evidence="7">
    <location>
        <begin position="418"/>
        <end position="437"/>
    </location>
</feature>
<evidence type="ECO:0000256" key="1">
    <source>
        <dbReference type="ARBA" id="ARBA00004141"/>
    </source>
</evidence>
<dbReference type="VEuPathDB" id="FungiDB:Z517_05786"/>
<dbReference type="GO" id="GO:0005351">
    <property type="term" value="F:carbohydrate:proton symporter activity"/>
    <property type="evidence" value="ECO:0007669"/>
    <property type="project" value="TreeGrafter"/>
</dbReference>
<organism evidence="9 10">
    <name type="scientific">Fonsecaea pedrosoi CBS 271.37</name>
    <dbReference type="NCBI Taxonomy" id="1442368"/>
    <lineage>
        <taxon>Eukaryota</taxon>
        <taxon>Fungi</taxon>
        <taxon>Dikarya</taxon>
        <taxon>Ascomycota</taxon>
        <taxon>Pezizomycotina</taxon>
        <taxon>Eurotiomycetes</taxon>
        <taxon>Chaetothyriomycetidae</taxon>
        <taxon>Chaetothyriales</taxon>
        <taxon>Herpotrichiellaceae</taxon>
        <taxon>Fonsecaea</taxon>
    </lineage>
</organism>
<dbReference type="PRINTS" id="PR00171">
    <property type="entry name" value="SUGRTRNSPORT"/>
</dbReference>
<dbReference type="RefSeq" id="XP_013282982.1">
    <property type="nucleotide sequence ID" value="XM_013427528.1"/>
</dbReference>
<feature type="transmembrane region" description="Helical" evidence="7">
    <location>
        <begin position="12"/>
        <end position="34"/>
    </location>
</feature>
<feature type="transmembrane region" description="Helical" evidence="7">
    <location>
        <begin position="153"/>
        <end position="179"/>
    </location>
</feature>
<dbReference type="Gene3D" id="1.20.1250.20">
    <property type="entry name" value="MFS general substrate transporter like domains"/>
    <property type="match status" value="1"/>
</dbReference>
<gene>
    <name evidence="9" type="ORF">Z517_05786</name>
</gene>
<dbReference type="InterPro" id="IPR003663">
    <property type="entry name" value="Sugar/inositol_transpt"/>
</dbReference>
<evidence type="ECO:0000256" key="2">
    <source>
        <dbReference type="ARBA" id="ARBA00010992"/>
    </source>
</evidence>
<keyword evidence="3" id="KW-0813">Transport</keyword>
<feature type="transmembrane region" description="Helical" evidence="7">
    <location>
        <begin position="71"/>
        <end position="91"/>
    </location>
</feature>
<comment type="similarity">
    <text evidence="2">Belongs to the major facilitator superfamily. Sugar transporter (TC 2.A.1.1) family.</text>
</comment>
<feature type="transmembrane region" description="Helical" evidence="7">
    <location>
        <begin position="282"/>
        <end position="300"/>
    </location>
</feature>
<dbReference type="InterPro" id="IPR005829">
    <property type="entry name" value="Sugar_transporter_CS"/>
</dbReference>
<keyword evidence="4 7" id="KW-0812">Transmembrane</keyword>
<dbReference type="EMBL" id="KN846972">
    <property type="protein sequence ID" value="KIW79174.1"/>
    <property type="molecule type" value="Genomic_DNA"/>
</dbReference>
<accession>A0A0D2H3G2</accession>
<feature type="transmembrane region" description="Helical" evidence="7">
    <location>
        <begin position="351"/>
        <end position="370"/>
    </location>
</feature>
<sequence>MAKSKNSHITPYNRWVIILTGFGSITYGYCSSVISSTIGQPGWYSYFDLPTQGEPGYGGKTTSTIATANGLYSAGGAIGTLLVMWTASALGRRASIQLGAFTALVGGVLQGGAAAIAMFQVGRIVAGIGVGVLVTIVPMFISELSPPGSRGWLVGHHAIFLVWGYLLASWVGYACYFATAHNEAFAWRFPLCLQCLPPLVLLVGSPWLPHSPRWLISLDRHEEAFQIIRRLRTTKDDPNEIAAKEEFYQIREQVRVDNAKLKSSGQPVWKLVWTKKSYRKRMIVGFLTQWGSEFSGPLVINNYSVILYTSLGMEGSMPLLLYALWSCTSSLIYNPFGAWLHDKVNSRRGMLMFGTAGCLVTTACLAAMIAEYAGTDNRAGNAAGIFFVFFYLTFEGTFCDTTMYIYVAEIFPTEIRPIGMGFSLFGQFASTIILLQTAPIGFDRVGWKYYLVVIIWCAVFIPIIYFYFPETARLSLEEIGQKFGDEVAVHVNDTTEEKRQKLDEFLANTDIVHLGQGEGEKRADVVEVRQEGSKAAEV</sequence>